<protein>
    <submittedName>
        <fullName evidence="2">Uncharacterized protein</fullName>
    </submittedName>
</protein>
<accession>A0A139I1R3</accession>
<reference evidence="2 3" key="1">
    <citation type="submission" date="2015-07" db="EMBL/GenBank/DDBJ databases">
        <title>Comparative genomics of the Sigatoka disease complex on banana suggests a link between parallel evolutionary changes in Pseudocercospora fijiensis and Pseudocercospora eumusae and increased virulence on the banana host.</title>
        <authorList>
            <person name="Chang T.-C."/>
            <person name="Salvucci A."/>
            <person name="Crous P.W."/>
            <person name="Stergiopoulos I."/>
        </authorList>
    </citation>
    <scope>NUCLEOTIDE SEQUENCE [LARGE SCALE GENOMIC DNA]</scope>
    <source>
        <strain evidence="2 3">CBS 116634</strain>
    </source>
</reference>
<name>A0A139I1R3_9PEZI</name>
<dbReference type="EMBL" id="LFZO01000419">
    <property type="protein sequence ID" value="KXT08646.1"/>
    <property type="molecule type" value="Genomic_DNA"/>
</dbReference>
<comment type="caution">
    <text evidence="2">The sequence shown here is derived from an EMBL/GenBank/DDBJ whole genome shotgun (WGS) entry which is preliminary data.</text>
</comment>
<evidence type="ECO:0000313" key="3">
    <source>
        <dbReference type="Proteomes" id="UP000073492"/>
    </source>
</evidence>
<sequence length="521" mass="56961">MLDRQGQAEQRSAEAEAEAEAEADAQAQQELPTHDARTHCHQSFPSRSARRTLGDVWEQWQWQRQRLAVAAKLVLAAANGVHNQLPTCVRVQPQHDADRPSSNWPPELPGRPLGPARLVSSKCSSSIDACRGRSATGPHQPPQHPVCGTGRSSEMMMLHGRAAQCATPPSTPITALTRPSPRSHAPSIARSAGPFPSVAWHPSHLPTQVKTRVLSDPAPDVFESSPWPCLPSSMLALQFMRESYLFLPPQRPHDYAWLTRRPALLCSDILGTLIPEAHMHDKPGRTFKHGQRQPQVLVHGSMGAVAAQSVLGGTTAAARCVSVEYTSHSTSLASCKKPNKALVDESSHSPGHAGLSTLFDPTAQLMNLVYYVRLAGRSTFQGHIRRGAEPLTEGVSPNNEAYHSQMSLGEGQSPIWPSLRPLNLIGLWLAQTCTEERKGIKHSSMLAFTKRGSTYVFDFSLSSWPSRAIVVQRSAGFQQINAACVISGTAVFNVRDDHGGRYRRNGLWHLEKKQLGSSSRQ</sequence>
<evidence type="ECO:0000313" key="2">
    <source>
        <dbReference type="EMBL" id="KXT08646.1"/>
    </source>
</evidence>
<dbReference type="Proteomes" id="UP000073492">
    <property type="component" value="Unassembled WGS sequence"/>
</dbReference>
<dbReference type="AlphaFoldDB" id="A0A139I1R3"/>
<feature type="compositionally biased region" description="Low complexity" evidence="1">
    <location>
        <begin position="1"/>
        <end position="10"/>
    </location>
</feature>
<evidence type="ECO:0000256" key="1">
    <source>
        <dbReference type="SAM" id="MobiDB-lite"/>
    </source>
</evidence>
<keyword evidence="3" id="KW-1185">Reference proteome</keyword>
<proteinExistence type="predicted"/>
<feature type="region of interest" description="Disordered" evidence="1">
    <location>
        <begin position="1"/>
        <end position="48"/>
    </location>
</feature>
<organism evidence="2 3">
    <name type="scientific">Pseudocercospora musae</name>
    <dbReference type="NCBI Taxonomy" id="113226"/>
    <lineage>
        <taxon>Eukaryota</taxon>
        <taxon>Fungi</taxon>
        <taxon>Dikarya</taxon>
        <taxon>Ascomycota</taxon>
        <taxon>Pezizomycotina</taxon>
        <taxon>Dothideomycetes</taxon>
        <taxon>Dothideomycetidae</taxon>
        <taxon>Mycosphaerellales</taxon>
        <taxon>Mycosphaerellaceae</taxon>
        <taxon>Pseudocercospora</taxon>
    </lineage>
</organism>
<gene>
    <name evidence="2" type="ORF">AC579_9423</name>
</gene>